<reference evidence="2 3" key="1">
    <citation type="submission" date="2015-01" db="EMBL/GenBank/DDBJ databases">
        <authorList>
            <person name="Aslett A.Martin."/>
            <person name="De Silva Nishadi"/>
        </authorList>
    </citation>
    <scope>NUCLEOTIDE SEQUENCE [LARGE SCALE GENOMIC DNA]</scope>
    <source>
        <strain evidence="2 3">R28058</strain>
    </source>
</reference>
<evidence type="ECO:0000259" key="1">
    <source>
        <dbReference type="SMART" id="SM00507"/>
    </source>
</evidence>
<dbReference type="EMBL" id="CEKZ01000003">
    <property type="protein sequence ID" value="CEQ02992.1"/>
    <property type="molecule type" value="Genomic_DNA"/>
</dbReference>
<sequence>MSKVIVDQFIIDQPTLDSYFRGIVLFGKNAATYKFALGKSIIELASNGTDFISLKDLAIPFIKYTNEHVLNGNNQITSNSSKYFDAFEKYNSNDCDIDDLVKLTLSNPFQNVIDRFHNVNGAELDTKFYEVTTRDKVKGIVLTDNLYKINENSSLDNLFIETEARWNLVENAWSLSINPALLNVSFDNIDNSLFITDNKLGKRIDITSCRDALNGYQRGKCFYCGAPISVDPNSDNLCDVDHFIPHTLQQSIDEDININGVWNLVLSCKSCNRGENGKFAKLADFDPYLKKLYDRNEYFIGSDHPLKETLINQTGKNRKSRHTYLNDRYNLALGKLFVTWRPSIIFE</sequence>
<dbReference type="RefSeq" id="WP_081014739.1">
    <property type="nucleotide sequence ID" value="NZ_CEKZ01000003.1"/>
</dbReference>
<accession>A0A0C7QQF0</accession>
<feature type="domain" description="HNH nuclease" evidence="1">
    <location>
        <begin position="208"/>
        <end position="273"/>
    </location>
</feature>
<dbReference type="InterPro" id="IPR003615">
    <property type="entry name" value="HNH_nuc"/>
</dbReference>
<evidence type="ECO:0000313" key="3">
    <source>
        <dbReference type="Proteomes" id="UP000049127"/>
    </source>
</evidence>
<dbReference type="CDD" id="cd00085">
    <property type="entry name" value="HNHc"/>
    <property type="match status" value="1"/>
</dbReference>
<gene>
    <name evidence="2" type="ORF">R28058_07251</name>
</gene>
<dbReference type="Gene3D" id="1.10.30.50">
    <property type="match status" value="1"/>
</dbReference>
<organism evidence="2 3">
    <name type="scientific">Paraclostridium sordellii</name>
    <name type="common">Clostridium sordellii</name>
    <dbReference type="NCBI Taxonomy" id="1505"/>
    <lineage>
        <taxon>Bacteria</taxon>
        <taxon>Bacillati</taxon>
        <taxon>Bacillota</taxon>
        <taxon>Clostridia</taxon>
        <taxon>Peptostreptococcales</taxon>
        <taxon>Peptostreptococcaceae</taxon>
        <taxon>Paraclostridium</taxon>
    </lineage>
</organism>
<name>A0A0C7QQF0_PARSO</name>
<dbReference type="AlphaFoldDB" id="A0A0C7QQF0"/>
<protein>
    <recommendedName>
        <fullName evidence="1">HNH nuclease domain-containing protein</fullName>
    </recommendedName>
</protein>
<dbReference type="Pfam" id="PF13395">
    <property type="entry name" value="HNH_4"/>
    <property type="match status" value="1"/>
</dbReference>
<proteinExistence type="predicted"/>
<evidence type="ECO:0000313" key="2">
    <source>
        <dbReference type="EMBL" id="CEQ02992.1"/>
    </source>
</evidence>
<dbReference type="Proteomes" id="UP000049127">
    <property type="component" value="Unassembled WGS sequence"/>
</dbReference>
<dbReference type="SMART" id="SM00507">
    <property type="entry name" value="HNHc"/>
    <property type="match status" value="1"/>
</dbReference>
<dbReference type="OrthoDB" id="489287at2"/>